<proteinExistence type="predicted"/>
<keyword evidence="2" id="KW-1185">Reference proteome</keyword>
<dbReference type="Proteomes" id="UP000053105">
    <property type="component" value="Unassembled WGS sequence"/>
</dbReference>
<dbReference type="EMBL" id="KQ435775">
    <property type="protein sequence ID" value="KOX75001.1"/>
    <property type="molecule type" value="Genomic_DNA"/>
</dbReference>
<reference evidence="1 2" key="1">
    <citation type="submission" date="2015-07" db="EMBL/GenBank/DDBJ databases">
        <title>The genome of Melipona quadrifasciata.</title>
        <authorList>
            <person name="Pan H."/>
            <person name="Kapheim K."/>
        </authorList>
    </citation>
    <scope>NUCLEOTIDE SEQUENCE [LARGE SCALE GENOMIC DNA]</scope>
    <source>
        <strain evidence="1">0111107301</strain>
        <tissue evidence="1">Whole body</tissue>
    </source>
</reference>
<sequence length="152" mass="17777">MEKINECKLLAGVYFKKPHTTSREDVRHLRRKMWTFKKYGPLLSDLLFVCFVRQAIMYKFTYFTVCETKKFDETAKNRKVVRQGFRGGINPQTCCQGQFRSISSKSKVQNSPMIAMKVEKSNLEEAKSRQWWSLGINTLTRVRGGTGMFEQE</sequence>
<name>A0A0N0U5H9_9HYME</name>
<dbReference type="AlphaFoldDB" id="A0A0N0U5H9"/>
<organism evidence="1 2">
    <name type="scientific">Melipona quadrifasciata</name>
    <dbReference type="NCBI Taxonomy" id="166423"/>
    <lineage>
        <taxon>Eukaryota</taxon>
        <taxon>Metazoa</taxon>
        <taxon>Ecdysozoa</taxon>
        <taxon>Arthropoda</taxon>
        <taxon>Hexapoda</taxon>
        <taxon>Insecta</taxon>
        <taxon>Pterygota</taxon>
        <taxon>Neoptera</taxon>
        <taxon>Endopterygota</taxon>
        <taxon>Hymenoptera</taxon>
        <taxon>Apocrita</taxon>
        <taxon>Aculeata</taxon>
        <taxon>Apoidea</taxon>
        <taxon>Anthophila</taxon>
        <taxon>Apidae</taxon>
        <taxon>Melipona</taxon>
    </lineage>
</organism>
<gene>
    <name evidence="1" type="ORF">WN51_12685</name>
</gene>
<accession>A0A0N0U5H9</accession>
<protein>
    <submittedName>
        <fullName evidence="1">Uncharacterized protein</fullName>
    </submittedName>
</protein>
<evidence type="ECO:0000313" key="2">
    <source>
        <dbReference type="Proteomes" id="UP000053105"/>
    </source>
</evidence>
<evidence type="ECO:0000313" key="1">
    <source>
        <dbReference type="EMBL" id="KOX75001.1"/>
    </source>
</evidence>